<evidence type="ECO:0000256" key="6">
    <source>
        <dbReference type="ARBA" id="ARBA00023180"/>
    </source>
</evidence>
<gene>
    <name evidence="11" type="primary">CSON009502</name>
</gene>
<keyword evidence="5" id="KW-0443">Lipid metabolism</keyword>
<dbReference type="InterPro" id="IPR025483">
    <property type="entry name" value="Lipase_euk"/>
</dbReference>
<dbReference type="EMBL" id="UFQT01000377">
    <property type="protein sequence ID" value="SSX23738.1"/>
    <property type="molecule type" value="Genomic_DNA"/>
</dbReference>
<dbReference type="PANTHER" id="PTHR11005">
    <property type="entry name" value="LYSOSOMAL ACID LIPASE-RELATED"/>
    <property type="match status" value="1"/>
</dbReference>
<dbReference type="AlphaFoldDB" id="A0A336KHF7"/>
<comment type="similarity">
    <text evidence="1 7">Belongs to the AB hydrolase superfamily. Lipase family.</text>
</comment>
<dbReference type="Pfam" id="PF04083">
    <property type="entry name" value="Abhydro_lipase"/>
    <property type="match status" value="1"/>
</dbReference>
<dbReference type="InterPro" id="IPR029058">
    <property type="entry name" value="AB_hydrolase_fold"/>
</dbReference>
<reference evidence="12" key="2">
    <citation type="submission" date="2018-07" db="EMBL/GenBank/DDBJ databases">
        <authorList>
            <person name="Quirk P.G."/>
            <person name="Krulwich T.A."/>
        </authorList>
    </citation>
    <scope>NUCLEOTIDE SEQUENCE</scope>
</reference>
<evidence type="ECO:0000256" key="4">
    <source>
        <dbReference type="ARBA" id="ARBA00022963"/>
    </source>
</evidence>
<keyword evidence="6" id="KW-0325">Glycoprotein</keyword>
<feature type="chain" id="PRO_5033342678" description="Lipase" evidence="9">
    <location>
        <begin position="28"/>
        <end position="436"/>
    </location>
</feature>
<evidence type="ECO:0000256" key="2">
    <source>
        <dbReference type="ARBA" id="ARBA00022729"/>
    </source>
</evidence>
<feature type="active site" description="Charge relay system" evidence="8">
    <location>
        <position position="356"/>
    </location>
</feature>
<dbReference type="Gene3D" id="3.40.50.1820">
    <property type="entry name" value="alpha/beta hydrolase"/>
    <property type="match status" value="1"/>
</dbReference>
<keyword evidence="3 7" id="KW-0378">Hydrolase</keyword>
<feature type="signal peptide" evidence="9">
    <location>
        <begin position="1"/>
        <end position="27"/>
    </location>
</feature>
<dbReference type="GO" id="GO:0016788">
    <property type="term" value="F:hydrolase activity, acting on ester bonds"/>
    <property type="evidence" value="ECO:0007669"/>
    <property type="project" value="InterPro"/>
</dbReference>
<protein>
    <recommendedName>
        <fullName evidence="7">Lipase</fullName>
    </recommendedName>
</protein>
<evidence type="ECO:0000259" key="10">
    <source>
        <dbReference type="Pfam" id="PF04083"/>
    </source>
</evidence>
<evidence type="ECO:0000256" key="1">
    <source>
        <dbReference type="ARBA" id="ARBA00010701"/>
    </source>
</evidence>
<organism evidence="11">
    <name type="scientific">Culicoides sonorensis</name>
    <name type="common">Biting midge</name>
    <dbReference type="NCBI Taxonomy" id="179676"/>
    <lineage>
        <taxon>Eukaryota</taxon>
        <taxon>Metazoa</taxon>
        <taxon>Ecdysozoa</taxon>
        <taxon>Arthropoda</taxon>
        <taxon>Hexapoda</taxon>
        <taxon>Insecta</taxon>
        <taxon>Pterygota</taxon>
        <taxon>Neoptera</taxon>
        <taxon>Endopterygota</taxon>
        <taxon>Diptera</taxon>
        <taxon>Nematocera</taxon>
        <taxon>Chironomoidea</taxon>
        <taxon>Ceratopogonidae</taxon>
        <taxon>Ceratopogoninae</taxon>
        <taxon>Culicoides</taxon>
        <taxon>Monoculicoides</taxon>
    </lineage>
</organism>
<accession>A0A336KHF7</accession>
<dbReference type="GO" id="GO:0016042">
    <property type="term" value="P:lipid catabolic process"/>
    <property type="evidence" value="ECO:0007669"/>
    <property type="project" value="UniProtKB-KW"/>
</dbReference>
<dbReference type="InterPro" id="IPR006693">
    <property type="entry name" value="AB_hydrolase_lipase"/>
</dbReference>
<dbReference type="EMBL" id="UFQS01000377">
    <property type="protein sequence ID" value="SSX03372.1"/>
    <property type="molecule type" value="Genomic_DNA"/>
</dbReference>
<evidence type="ECO:0000256" key="3">
    <source>
        <dbReference type="ARBA" id="ARBA00022801"/>
    </source>
</evidence>
<dbReference type="PIRSF" id="PIRSF000862">
    <property type="entry name" value="Steryl_ester_lip"/>
    <property type="match status" value="1"/>
</dbReference>
<proteinExistence type="inferred from homology"/>
<sequence>MMDFILNFKQIFIFLIFLIINNSFSNCDPVVELIKAAGYPVEVHYVYTSDGFKLRLHRIPKGVKKLNYEIDLGSDENSKIPYRNETEDDEPIFLMHGLLCASGMWIAESTDKSLGFMLADAGYDVWMLSARGTTLSSSHKTLDSDSQKYWDFSFHEIGYYDVPAGIKYVLQKTRKNKVRYVGHSQGCTVFGVALTMHPELNRKISSAYLMTPAIYLHHMSSMVKAIVGNEREIQEIANMMRIYGIQIKSPISSRLSDYLCQQASNGLCSDMLFRIIGGDSGQLDKLSFIPMMTKNVVDNISVKQLGHFAQLVHNAKFAMYDHGTLGNYKNYKSNHPPEYDLSKISVPITVIYGSKDGLVSSTDVELFMSKVKNVRRSMKLPWNHLDFIYGKDVDVRVNDYIIRSIKKDAIVEENLAKGIDICVNSNETQVINICKK</sequence>
<evidence type="ECO:0000256" key="8">
    <source>
        <dbReference type="PIRSR" id="PIRSR000862-1"/>
    </source>
</evidence>
<evidence type="ECO:0000313" key="11">
    <source>
        <dbReference type="EMBL" id="SSX03372.1"/>
    </source>
</evidence>
<keyword evidence="2 9" id="KW-0732">Signal</keyword>
<feature type="active site" description="Charge relay system" evidence="8">
    <location>
        <position position="384"/>
    </location>
</feature>
<evidence type="ECO:0000256" key="7">
    <source>
        <dbReference type="PIRNR" id="PIRNR000862"/>
    </source>
</evidence>
<reference evidence="11" key="1">
    <citation type="submission" date="2018-04" db="EMBL/GenBank/DDBJ databases">
        <authorList>
            <person name="Go L.Y."/>
            <person name="Mitchell J.A."/>
        </authorList>
    </citation>
    <scope>NUCLEOTIDE SEQUENCE</scope>
    <source>
        <tissue evidence="11">Whole organism</tissue>
    </source>
</reference>
<feature type="domain" description="Partial AB-hydrolase lipase" evidence="10">
    <location>
        <begin position="30"/>
        <end position="108"/>
    </location>
</feature>
<dbReference type="SUPFAM" id="SSF53474">
    <property type="entry name" value="alpha/beta-Hydrolases"/>
    <property type="match status" value="1"/>
</dbReference>
<dbReference type="VEuPathDB" id="VectorBase:CSON009502"/>
<evidence type="ECO:0000313" key="12">
    <source>
        <dbReference type="EMBL" id="SSX23738.1"/>
    </source>
</evidence>
<feature type="active site" description="Nucleophile" evidence="8">
    <location>
        <position position="184"/>
    </location>
</feature>
<name>A0A336KHF7_CULSO</name>
<evidence type="ECO:0000256" key="5">
    <source>
        <dbReference type="ARBA" id="ARBA00023098"/>
    </source>
</evidence>
<dbReference type="OMA" id="TQVINIC"/>
<keyword evidence="4 7" id="KW-0442">Lipid degradation</keyword>
<evidence type="ECO:0000256" key="9">
    <source>
        <dbReference type="SAM" id="SignalP"/>
    </source>
</evidence>
<dbReference type="FunFam" id="3.40.50.1820:FF:000057">
    <property type="entry name" value="Lipase"/>
    <property type="match status" value="1"/>
</dbReference>